<protein>
    <submittedName>
        <fullName evidence="1">Uncharacterized protein</fullName>
    </submittedName>
</protein>
<keyword evidence="2" id="KW-1185">Reference proteome</keyword>
<reference evidence="1" key="1">
    <citation type="submission" date="2020-08" db="EMBL/GenBank/DDBJ databases">
        <title>Multicomponent nature underlies the extraordinary mechanical properties of spider dragline silk.</title>
        <authorList>
            <person name="Kono N."/>
            <person name="Nakamura H."/>
            <person name="Mori M."/>
            <person name="Yoshida Y."/>
            <person name="Ohtoshi R."/>
            <person name="Malay A.D."/>
            <person name="Moran D.A.P."/>
            <person name="Tomita M."/>
            <person name="Numata K."/>
            <person name="Arakawa K."/>
        </authorList>
    </citation>
    <scope>NUCLEOTIDE SEQUENCE</scope>
</reference>
<comment type="caution">
    <text evidence="1">The sequence shown here is derived from an EMBL/GenBank/DDBJ whole genome shotgun (WGS) entry which is preliminary data.</text>
</comment>
<organism evidence="1 2">
    <name type="scientific">Nephila pilipes</name>
    <name type="common">Giant wood spider</name>
    <name type="synonym">Nephila maculata</name>
    <dbReference type="NCBI Taxonomy" id="299642"/>
    <lineage>
        <taxon>Eukaryota</taxon>
        <taxon>Metazoa</taxon>
        <taxon>Ecdysozoa</taxon>
        <taxon>Arthropoda</taxon>
        <taxon>Chelicerata</taxon>
        <taxon>Arachnida</taxon>
        <taxon>Araneae</taxon>
        <taxon>Araneomorphae</taxon>
        <taxon>Entelegynae</taxon>
        <taxon>Araneoidea</taxon>
        <taxon>Nephilidae</taxon>
        <taxon>Nephila</taxon>
    </lineage>
</organism>
<gene>
    <name evidence="1" type="ORF">NPIL_216161</name>
</gene>
<dbReference type="Proteomes" id="UP000887013">
    <property type="component" value="Unassembled WGS sequence"/>
</dbReference>
<accession>A0A8X6NFJ2</accession>
<name>A0A8X6NFJ2_NEPPI</name>
<dbReference type="EMBL" id="BMAW01008854">
    <property type="protein sequence ID" value="GFT10757.1"/>
    <property type="molecule type" value="Genomic_DNA"/>
</dbReference>
<evidence type="ECO:0000313" key="2">
    <source>
        <dbReference type="Proteomes" id="UP000887013"/>
    </source>
</evidence>
<evidence type="ECO:0000313" key="1">
    <source>
        <dbReference type="EMBL" id="GFT10757.1"/>
    </source>
</evidence>
<dbReference type="AlphaFoldDB" id="A0A8X6NFJ2"/>
<proteinExistence type="predicted"/>
<sequence length="158" mass="18433">MIFDKRRHFPTSKVFIIIDSMRKLIFRDSRRKGWESEDDDPGVEKWGLVNPGPFVFRSVNFSPEFLGYEKVKKMGIHNNPPDEQMMNLPLHQVAKKEVMFTNNVVSVEYSSLKTIGKNLLILNYGPSSIRTVSSNERSARERAMKAKWRIALYSFRFS</sequence>